<dbReference type="InterPro" id="IPR025110">
    <property type="entry name" value="AMP-bd_C"/>
</dbReference>
<comment type="caution">
    <text evidence="4">The sequence shown here is derived from an EMBL/GenBank/DDBJ whole genome shotgun (WGS) entry which is preliminary data.</text>
</comment>
<dbReference type="InterPro" id="IPR042099">
    <property type="entry name" value="ANL_N_sf"/>
</dbReference>
<gene>
    <name evidence="4" type="ORF">GCM10023205_55790</name>
</gene>
<feature type="domain" description="AMP-dependent synthetase/ligase" evidence="2">
    <location>
        <begin position="17"/>
        <end position="399"/>
    </location>
</feature>
<name>A0ABP9HVN4_9ACTN</name>
<evidence type="ECO:0000259" key="2">
    <source>
        <dbReference type="Pfam" id="PF00501"/>
    </source>
</evidence>
<feature type="domain" description="AMP-binding enzyme C-terminal" evidence="3">
    <location>
        <begin position="453"/>
        <end position="528"/>
    </location>
</feature>
<dbReference type="PROSITE" id="PS00455">
    <property type="entry name" value="AMP_BINDING"/>
    <property type="match status" value="1"/>
</dbReference>
<dbReference type="PANTHER" id="PTHR43767">
    <property type="entry name" value="LONG-CHAIN-FATTY-ACID--COA LIGASE"/>
    <property type="match status" value="1"/>
</dbReference>
<dbReference type="InterPro" id="IPR045851">
    <property type="entry name" value="AMP-bd_C_sf"/>
</dbReference>
<organism evidence="4 5">
    <name type="scientific">Yinghuangia aomiensis</name>
    <dbReference type="NCBI Taxonomy" id="676205"/>
    <lineage>
        <taxon>Bacteria</taxon>
        <taxon>Bacillati</taxon>
        <taxon>Actinomycetota</taxon>
        <taxon>Actinomycetes</taxon>
        <taxon>Kitasatosporales</taxon>
        <taxon>Streptomycetaceae</taxon>
        <taxon>Yinghuangia</taxon>
    </lineage>
</organism>
<dbReference type="Proteomes" id="UP001500466">
    <property type="component" value="Unassembled WGS sequence"/>
</dbReference>
<protein>
    <submittedName>
        <fullName evidence="4">Acyl-CoA synthetase</fullName>
    </submittedName>
</protein>
<feature type="compositionally biased region" description="Basic and acidic residues" evidence="1">
    <location>
        <begin position="343"/>
        <end position="353"/>
    </location>
</feature>
<dbReference type="EMBL" id="BAABHS010000022">
    <property type="protein sequence ID" value="GAA4979886.1"/>
    <property type="molecule type" value="Genomic_DNA"/>
</dbReference>
<evidence type="ECO:0000313" key="5">
    <source>
        <dbReference type="Proteomes" id="UP001500466"/>
    </source>
</evidence>
<dbReference type="NCBIfam" id="NF005863">
    <property type="entry name" value="PRK07798.1"/>
    <property type="match status" value="1"/>
</dbReference>
<dbReference type="InterPro" id="IPR000873">
    <property type="entry name" value="AMP-dep_synth/lig_dom"/>
</dbReference>
<dbReference type="PANTHER" id="PTHR43767:SF1">
    <property type="entry name" value="NONRIBOSOMAL PEPTIDE SYNTHASE PES1 (EUROFUNG)-RELATED"/>
    <property type="match status" value="1"/>
</dbReference>
<dbReference type="InterPro" id="IPR050237">
    <property type="entry name" value="ATP-dep_AMP-bd_enzyme"/>
</dbReference>
<dbReference type="Pfam" id="PF13193">
    <property type="entry name" value="AMP-binding_C"/>
    <property type="match status" value="1"/>
</dbReference>
<feature type="region of interest" description="Disordered" evidence="1">
    <location>
        <begin position="335"/>
        <end position="358"/>
    </location>
</feature>
<evidence type="ECO:0000313" key="4">
    <source>
        <dbReference type="EMBL" id="GAA4979886.1"/>
    </source>
</evidence>
<dbReference type="SUPFAM" id="SSF56801">
    <property type="entry name" value="Acetyl-CoA synthetase-like"/>
    <property type="match status" value="1"/>
</dbReference>
<evidence type="ECO:0000256" key="1">
    <source>
        <dbReference type="SAM" id="MobiDB-lite"/>
    </source>
</evidence>
<evidence type="ECO:0000259" key="3">
    <source>
        <dbReference type="Pfam" id="PF13193"/>
    </source>
</evidence>
<keyword evidence="5" id="KW-1185">Reference proteome</keyword>
<dbReference type="InterPro" id="IPR020845">
    <property type="entry name" value="AMP-binding_CS"/>
</dbReference>
<accession>A0ABP9HVN4</accession>
<dbReference type="Gene3D" id="3.30.300.30">
    <property type="match status" value="1"/>
</dbReference>
<dbReference type="Gene3D" id="3.40.50.12780">
    <property type="entry name" value="N-terminal domain of ligase-like"/>
    <property type="match status" value="1"/>
</dbReference>
<reference evidence="5" key="1">
    <citation type="journal article" date="2019" name="Int. J. Syst. Evol. Microbiol.">
        <title>The Global Catalogue of Microorganisms (GCM) 10K type strain sequencing project: providing services to taxonomists for standard genome sequencing and annotation.</title>
        <authorList>
            <consortium name="The Broad Institute Genomics Platform"/>
            <consortium name="The Broad Institute Genome Sequencing Center for Infectious Disease"/>
            <person name="Wu L."/>
            <person name="Ma J."/>
        </authorList>
    </citation>
    <scope>NUCLEOTIDE SEQUENCE [LARGE SCALE GENOMIC DNA]</scope>
    <source>
        <strain evidence="5">JCM 17986</strain>
    </source>
</reference>
<dbReference type="Pfam" id="PF00501">
    <property type="entry name" value="AMP-binding"/>
    <property type="match status" value="1"/>
</dbReference>
<sequence length="542" mass="57646">MADFNLADLWELLADAGGDTEVLVAGDRRRTYRQLDERANRLANHLAARGVGPGDHIGLYSFNRVEFVEALLAAWKLRAVPVNINYRYVEAELRYLLGDADVVAMVYERGYADRLSALAAEFPALTTYVSIADDQPEVADVPGAVDYEEALAAASPAREFGPRSADDRYVVYTGGTTGMPKGTMWRHEDVFFGAMGGGGWPGTPIAAPEEITRNAERDFRLTFMPSAPLMHGAAQWFAIGGLLAGNRIVLYTSRKFDADDLLAIAEKEQVSSIQIVGDAMGRPLADAAKGGGYDLSKLYVVGSGGAILSEAVKDELKSVVPHLMINDSYGSSELGAGGSGVQKDTKDAGDKDGAAGNAPRFAMGPQVTVLDETTMKPVVPGSGQVGKIARSGNIPLGYWKDEVKTAATFPVVDGVRYVVPGDFGLIEADGTIVMLGRGSVCINSGGEKIYPEEVEAALKAHPDVFDCIVVGVPDERWGSRVVAVVAPRAGAAPTYDEIAEHCRTLLAGYKVPRAVVLAEEIGRTNVGKADYAWASRVAAQAS</sequence>
<proteinExistence type="predicted"/>
<dbReference type="RefSeq" id="WP_345678462.1">
    <property type="nucleotide sequence ID" value="NZ_BAABHS010000022.1"/>
</dbReference>